<dbReference type="GO" id="GO:0005829">
    <property type="term" value="C:cytosol"/>
    <property type="evidence" value="ECO:0007669"/>
    <property type="project" value="TreeGrafter"/>
</dbReference>
<comment type="caution">
    <text evidence="10">The sequence shown here is derived from an EMBL/GenBank/DDBJ whole genome shotgun (WGS) entry which is preliminary data.</text>
</comment>
<evidence type="ECO:0000256" key="7">
    <source>
        <dbReference type="PROSITE-ProRule" id="PRU01091"/>
    </source>
</evidence>
<evidence type="ECO:0000256" key="3">
    <source>
        <dbReference type="ARBA" id="ARBA00023125"/>
    </source>
</evidence>
<comment type="function">
    <text evidence="5">May play the central regulatory role in sporulation. It may be an element of the effector pathway responsible for the activation of sporulation genes in response to nutritional stress. Spo0A may act in concert with spo0H (a sigma factor) to control the expression of some genes that are critical to the sporulation process.</text>
</comment>
<dbReference type="PROSITE" id="PS51755">
    <property type="entry name" value="OMPR_PHOB"/>
    <property type="match status" value="1"/>
</dbReference>
<dbReference type="InterPro" id="IPR001789">
    <property type="entry name" value="Sig_transdc_resp-reg_receiver"/>
</dbReference>
<evidence type="ECO:0000313" key="11">
    <source>
        <dbReference type="Proteomes" id="UP000469424"/>
    </source>
</evidence>
<dbReference type="GO" id="GO:0032993">
    <property type="term" value="C:protein-DNA complex"/>
    <property type="evidence" value="ECO:0007669"/>
    <property type="project" value="TreeGrafter"/>
</dbReference>
<keyword evidence="6" id="KW-0597">Phosphoprotein</keyword>
<evidence type="ECO:0000259" key="9">
    <source>
        <dbReference type="PROSITE" id="PS51755"/>
    </source>
</evidence>
<dbReference type="InterPro" id="IPR001867">
    <property type="entry name" value="OmpR/PhoB-type_DNA-bd"/>
</dbReference>
<dbReference type="InterPro" id="IPR039420">
    <property type="entry name" value="WalR-like"/>
</dbReference>
<dbReference type="GO" id="GO:0000976">
    <property type="term" value="F:transcription cis-regulatory region binding"/>
    <property type="evidence" value="ECO:0007669"/>
    <property type="project" value="TreeGrafter"/>
</dbReference>
<dbReference type="SUPFAM" id="SSF52172">
    <property type="entry name" value="CheY-like"/>
    <property type="match status" value="1"/>
</dbReference>
<dbReference type="AlphaFoldDB" id="A0A6N7XG47"/>
<dbReference type="GO" id="GO:0006355">
    <property type="term" value="P:regulation of DNA-templated transcription"/>
    <property type="evidence" value="ECO:0007669"/>
    <property type="project" value="InterPro"/>
</dbReference>
<gene>
    <name evidence="10" type="ORF">FYJ65_00725</name>
</gene>
<feature type="DNA-binding region" description="OmpR/PhoB-type" evidence="7">
    <location>
        <begin position="126"/>
        <end position="223"/>
    </location>
</feature>
<dbReference type="InterPro" id="IPR036388">
    <property type="entry name" value="WH-like_DNA-bd_sf"/>
</dbReference>
<feature type="domain" description="OmpR/PhoB-type" evidence="9">
    <location>
        <begin position="126"/>
        <end position="223"/>
    </location>
</feature>
<proteinExistence type="predicted"/>
<dbReference type="SMART" id="SM00448">
    <property type="entry name" value="REC"/>
    <property type="match status" value="1"/>
</dbReference>
<sequence length="223" mass="25371">MYRIFIVEDDKNLAELIENQLMGFGNDVRTVSNFRNVMEEFQDYDPHLVLMDIGLPYLNGFHWCEKIREISGVPVLFLSSASDNMNIVMAINMGGDDFIAKPVDPLVLSAKVKAILRRSYEIEGNPNIIDFEGARLNLNDGMLSVNGTSVELTRNEFRILRTLLENKGRIVSRQDLMLALWQDDCYVEENTLTVNVGRLRKKLEEAGLRDVIVTKPGRGYLIS</sequence>
<dbReference type="Pfam" id="PF00486">
    <property type="entry name" value="Trans_reg_C"/>
    <property type="match status" value="1"/>
</dbReference>
<keyword evidence="3 7" id="KW-0238">DNA-binding</keyword>
<keyword evidence="4" id="KW-0804">Transcription</keyword>
<dbReference type="SUPFAM" id="SSF46894">
    <property type="entry name" value="C-terminal effector domain of the bipartite response regulators"/>
    <property type="match status" value="1"/>
</dbReference>
<dbReference type="PANTHER" id="PTHR48111">
    <property type="entry name" value="REGULATOR OF RPOS"/>
    <property type="match status" value="1"/>
</dbReference>
<dbReference type="InterPro" id="IPR016032">
    <property type="entry name" value="Sig_transdc_resp-reg_C-effctor"/>
</dbReference>
<feature type="modified residue" description="4-aspartylphosphate" evidence="6">
    <location>
        <position position="52"/>
    </location>
</feature>
<evidence type="ECO:0000256" key="2">
    <source>
        <dbReference type="ARBA" id="ARBA00023015"/>
    </source>
</evidence>
<evidence type="ECO:0000256" key="5">
    <source>
        <dbReference type="ARBA" id="ARBA00024867"/>
    </source>
</evidence>
<dbReference type="CDD" id="cd00383">
    <property type="entry name" value="trans_reg_C"/>
    <property type="match status" value="1"/>
</dbReference>
<feature type="domain" description="Response regulatory" evidence="8">
    <location>
        <begin position="3"/>
        <end position="116"/>
    </location>
</feature>
<dbReference type="PANTHER" id="PTHR48111:SF43">
    <property type="entry name" value="STAGE 0 SPORULATION PROTEIN A HOMOLOG"/>
    <property type="match status" value="1"/>
</dbReference>
<accession>A0A6N7XG47</accession>
<dbReference type="RefSeq" id="WP_154553432.1">
    <property type="nucleotide sequence ID" value="NZ_VUNA01000001.1"/>
</dbReference>
<organism evidence="10 11">
    <name type="scientific">Mogibacterium kristiansenii</name>
    <dbReference type="NCBI Taxonomy" id="2606708"/>
    <lineage>
        <taxon>Bacteria</taxon>
        <taxon>Bacillati</taxon>
        <taxon>Bacillota</taxon>
        <taxon>Clostridia</taxon>
        <taxon>Peptostreptococcales</taxon>
        <taxon>Anaerovoracaceae</taxon>
        <taxon>Mogibacterium</taxon>
    </lineage>
</organism>
<dbReference type="SMART" id="SM00862">
    <property type="entry name" value="Trans_reg_C"/>
    <property type="match status" value="1"/>
</dbReference>
<dbReference type="GO" id="GO:0000156">
    <property type="term" value="F:phosphorelay response regulator activity"/>
    <property type="evidence" value="ECO:0007669"/>
    <property type="project" value="TreeGrafter"/>
</dbReference>
<keyword evidence="2" id="KW-0805">Transcription regulation</keyword>
<name>A0A6N7XG47_9FIRM</name>
<dbReference type="PROSITE" id="PS50110">
    <property type="entry name" value="RESPONSE_REGULATORY"/>
    <property type="match status" value="1"/>
</dbReference>
<evidence type="ECO:0000256" key="4">
    <source>
        <dbReference type="ARBA" id="ARBA00023163"/>
    </source>
</evidence>
<dbReference type="Gene3D" id="3.40.50.2300">
    <property type="match status" value="1"/>
</dbReference>
<evidence type="ECO:0000256" key="1">
    <source>
        <dbReference type="ARBA" id="ARBA00018672"/>
    </source>
</evidence>
<protein>
    <recommendedName>
        <fullName evidence="1">Stage 0 sporulation protein A homolog</fullName>
    </recommendedName>
</protein>
<reference evidence="10 11" key="1">
    <citation type="submission" date="2019-08" db="EMBL/GenBank/DDBJ databases">
        <title>In-depth cultivation of the pig gut microbiome towards novel bacterial diversity and tailored functional studies.</title>
        <authorList>
            <person name="Wylensek D."/>
            <person name="Hitch T.C.A."/>
            <person name="Clavel T."/>
        </authorList>
    </citation>
    <scope>NUCLEOTIDE SEQUENCE [LARGE SCALE GENOMIC DNA]</scope>
    <source>
        <strain evidence="10 11">WCA-MUC-591-APC-4B</strain>
    </source>
</reference>
<dbReference type="Gene3D" id="1.10.10.10">
    <property type="entry name" value="Winged helix-like DNA-binding domain superfamily/Winged helix DNA-binding domain"/>
    <property type="match status" value="1"/>
</dbReference>
<dbReference type="InterPro" id="IPR011006">
    <property type="entry name" value="CheY-like_superfamily"/>
</dbReference>
<evidence type="ECO:0000256" key="6">
    <source>
        <dbReference type="PROSITE-ProRule" id="PRU00169"/>
    </source>
</evidence>
<keyword evidence="11" id="KW-1185">Reference proteome</keyword>
<dbReference type="EMBL" id="VUNA01000001">
    <property type="protein sequence ID" value="MST69874.1"/>
    <property type="molecule type" value="Genomic_DNA"/>
</dbReference>
<dbReference type="Pfam" id="PF00072">
    <property type="entry name" value="Response_reg"/>
    <property type="match status" value="1"/>
</dbReference>
<evidence type="ECO:0000313" key="10">
    <source>
        <dbReference type="EMBL" id="MST69874.1"/>
    </source>
</evidence>
<evidence type="ECO:0000259" key="8">
    <source>
        <dbReference type="PROSITE" id="PS50110"/>
    </source>
</evidence>
<dbReference type="Proteomes" id="UP000469424">
    <property type="component" value="Unassembled WGS sequence"/>
</dbReference>